<protein>
    <submittedName>
        <fullName evidence="1">Uncharacterized protein</fullName>
    </submittedName>
</protein>
<dbReference type="EnsemblMetazoa" id="ADIR014840-RA">
    <property type="protein sequence ID" value="ADIR014840-PA"/>
    <property type="gene ID" value="ADIR014840"/>
</dbReference>
<dbReference type="VEuPathDB" id="VectorBase:ADIR014840"/>
<keyword evidence="2" id="KW-1185">Reference proteome</keyword>
<accession>A0A182NYE0</accession>
<evidence type="ECO:0000313" key="2">
    <source>
        <dbReference type="Proteomes" id="UP000075884"/>
    </source>
</evidence>
<proteinExistence type="predicted"/>
<dbReference type="AlphaFoldDB" id="A0A182NYE0"/>
<sequence>RKFVAGGCVALREETANGTPKQISSISQPTVQVANSSVAPVETKALYRSTENSTIALQKQQQQHIPVSEKKKSKRKHDFLAKKISRNAVVALVRAYVVL</sequence>
<dbReference type="Proteomes" id="UP000075884">
    <property type="component" value="Unassembled WGS sequence"/>
</dbReference>
<organism evidence="1 2">
    <name type="scientific">Anopheles dirus</name>
    <dbReference type="NCBI Taxonomy" id="7168"/>
    <lineage>
        <taxon>Eukaryota</taxon>
        <taxon>Metazoa</taxon>
        <taxon>Ecdysozoa</taxon>
        <taxon>Arthropoda</taxon>
        <taxon>Hexapoda</taxon>
        <taxon>Insecta</taxon>
        <taxon>Pterygota</taxon>
        <taxon>Neoptera</taxon>
        <taxon>Endopterygota</taxon>
        <taxon>Diptera</taxon>
        <taxon>Nematocera</taxon>
        <taxon>Culicoidea</taxon>
        <taxon>Culicidae</taxon>
        <taxon>Anophelinae</taxon>
        <taxon>Anopheles</taxon>
    </lineage>
</organism>
<reference evidence="1" key="2">
    <citation type="submission" date="2020-05" db="UniProtKB">
        <authorList>
            <consortium name="EnsemblMetazoa"/>
        </authorList>
    </citation>
    <scope>IDENTIFICATION</scope>
    <source>
        <strain evidence="1">WRAIR2</strain>
    </source>
</reference>
<reference evidence="2" key="1">
    <citation type="submission" date="2013-03" db="EMBL/GenBank/DDBJ databases">
        <title>The Genome Sequence of Anopheles dirus WRAIR2.</title>
        <authorList>
            <consortium name="The Broad Institute Genomics Platform"/>
            <person name="Neafsey D.E."/>
            <person name="Walton C."/>
            <person name="Walker B."/>
            <person name="Young S.K."/>
            <person name="Zeng Q."/>
            <person name="Gargeya S."/>
            <person name="Fitzgerald M."/>
            <person name="Haas B."/>
            <person name="Abouelleil A."/>
            <person name="Allen A.W."/>
            <person name="Alvarado L."/>
            <person name="Arachchi H.M."/>
            <person name="Berlin A.M."/>
            <person name="Chapman S.B."/>
            <person name="Gainer-Dewar J."/>
            <person name="Goldberg J."/>
            <person name="Griggs A."/>
            <person name="Gujja S."/>
            <person name="Hansen M."/>
            <person name="Howarth C."/>
            <person name="Imamovic A."/>
            <person name="Ireland A."/>
            <person name="Larimer J."/>
            <person name="McCowan C."/>
            <person name="Murphy C."/>
            <person name="Pearson M."/>
            <person name="Poon T.W."/>
            <person name="Priest M."/>
            <person name="Roberts A."/>
            <person name="Saif S."/>
            <person name="Shea T."/>
            <person name="Sisk P."/>
            <person name="Sykes S."/>
            <person name="Wortman J."/>
            <person name="Nusbaum C."/>
            <person name="Birren B."/>
        </authorList>
    </citation>
    <scope>NUCLEOTIDE SEQUENCE [LARGE SCALE GENOMIC DNA]</scope>
    <source>
        <strain evidence="2">WRAIR2</strain>
    </source>
</reference>
<name>A0A182NYE0_9DIPT</name>
<evidence type="ECO:0000313" key="1">
    <source>
        <dbReference type="EnsemblMetazoa" id="ADIR014840-PA"/>
    </source>
</evidence>